<comment type="subcellular location">
    <subcellularLocation>
        <location evidence="1">Periplasm</location>
    </subcellularLocation>
</comment>
<dbReference type="Pfam" id="PF17188">
    <property type="entry name" value="MucB_RseB_C"/>
    <property type="match status" value="1"/>
</dbReference>
<dbReference type="AlphaFoldDB" id="D9SFB7"/>
<keyword evidence="9" id="KW-1185">Reference proteome</keyword>
<dbReference type="PIRSF" id="PIRSF005427">
    <property type="entry name" value="RseB"/>
    <property type="match status" value="1"/>
</dbReference>
<evidence type="ECO:0000259" key="7">
    <source>
        <dbReference type="Pfam" id="PF17188"/>
    </source>
</evidence>
<evidence type="ECO:0000259" key="6">
    <source>
        <dbReference type="Pfam" id="PF03888"/>
    </source>
</evidence>
<evidence type="ECO:0000313" key="8">
    <source>
        <dbReference type="EMBL" id="ADL55214.1"/>
    </source>
</evidence>
<dbReference type="InterPro" id="IPR033434">
    <property type="entry name" value="MucB/RseB_N"/>
</dbReference>
<protein>
    <submittedName>
        <fullName evidence="8">Sigma E regulatory protein, MucB/RseB</fullName>
    </submittedName>
</protein>
<dbReference type="EMBL" id="CP002159">
    <property type="protein sequence ID" value="ADL55214.1"/>
    <property type="molecule type" value="Genomic_DNA"/>
</dbReference>
<feature type="domain" description="MucB/RseB N-terminal" evidence="6">
    <location>
        <begin position="24"/>
        <end position="194"/>
    </location>
</feature>
<name>D9SFB7_GALCS</name>
<evidence type="ECO:0000256" key="3">
    <source>
        <dbReference type="ARBA" id="ARBA00022729"/>
    </source>
</evidence>
<evidence type="ECO:0000256" key="4">
    <source>
        <dbReference type="ARBA" id="ARBA00022764"/>
    </source>
</evidence>
<dbReference type="HOGENOM" id="CLU_054710_0_0_4"/>
<organism evidence="8 9">
    <name type="scientific">Gallionella capsiferriformans (strain ES-2)</name>
    <name type="common">Gallionella ferruginea capsiferriformans (strain ES-2)</name>
    <dbReference type="NCBI Taxonomy" id="395494"/>
    <lineage>
        <taxon>Bacteria</taxon>
        <taxon>Pseudomonadati</taxon>
        <taxon>Pseudomonadota</taxon>
        <taxon>Betaproteobacteria</taxon>
        <taxon>Nitrosomonadales</taxon>
        <taxon>Gallionellaceae</taxon>
        <taxon>Gallionella</taxon>
    </lineage>
</organism>
<evidence type="ECO:0000256" key="2">
    <source>
        <dbReference type="ARBA" id="ARBA00008150"/>
    </source>
</evidence>
<dbReference type="Proteomes" id="UP000001235">
    <property type="component" value="Chromosome"/>
</dbReference>
<accession>D9SFB7</accession>
<feature type="signal peptide" evidence="5">
    <location>
        <begin position="1"/>
        <end position="19"/>
    </location>
</feature>
<reference evidence="8 9" key="1">
    <citation type="submission" date="2010-08" db="EMBL/GenBank/DDBJ databases">
        <title>Complete sequence of Gallionella capsiferriformans ES-2.</title>
        <authorList>
            <consortium name="US DOE Joint Genome Institute"/>
            <person name="Lucas S."/>
            <person name="Copeland A."/>
            <person name="Lapidus A."/>
            <person name="Cheng J.-F."/>
            <person name="Bruce D."/>
            <person name="Goodwin L."/>
            <person name="Pitluck S."/>
            <person name="Chertkov O."/>
            <person name="Davenport K.W."/>
            <person name="Detter J.C."/>
            <person name="Han C."/>
            <person name="Tapia R."/>
            <person name="Land M."/>
            <person name="Hauser L."/>
            <person name="Chang Y.-J."/>
            <person name="Jeffries C."/>
            <person name="Kyrpides N."/>
            <person name="Ivanova N."/>
            <person name="Mikhailova N."/>
            <person name="Shelobolina E.S."/>
            <person name="Picardal F."/>
            <person name="Roden E."/>
            <person name="Emerson D."/>
            <person name="Woyke T."/>
        </authorList>
    </citation>
    <scope>NUCLEOTIDE SEQUENCE [LARGE SCALE GENOMIC DNA]</scope>
    <source>
        <strain evidence="8 9">ES-2</strain>
    </source>
</reference>
<gene>
    <name evidence="8" type="ordered locus">Galf_1186</name>
</gene>
<dbReference type="KEGG" id="gca:Galf_1186"/>
<dbReference type="RefSeq" id="WP_013293153.1">
    <property type="nucleotide sequence ID" value="NC_014394.1"/>
</dbReference>
<evidence type="ECO:0000313" key="9">
    <source>
        <dbReference type="Proteomes" id="UP000001235"/>
    </source>
</evidence>
<sequence precursor="true">MKVWAGLLGLCLAAGMADAASIPEWLKTAAFAGHQTNYSGVFVYQYGNHVETSRISHVVETDSEYEKLESLDGPKREIIRHHGQVWCYQNHKMVQVDSQQAGRFPFLLPDQLAALNENYQAKELGTDRVAGYNAQVVLYQPRDSLRYAHKIWVHTESGLLLKSAVLNEKNQVVEQYAFTELKIGGDIDRSWVVSSAALPGFGRNKPVQSKPVVNSGWVVDALPGGFKKTMEIMRPMRGKHAPVSQLVFSDGLSAISVFIEPADADEDDNEGLTSRGAVNLYHKVVDKHLYNVVGEVPPRAVMQVLDSIRFNGNK</sequence>
<dbReference type="STRING" id="395494.Galf_1186"/>
<feature type="chain" id="PRO_5003128034" evidence="5">
    <location>
        <begin position="20"/>
        <end position="314"/>
    </location>
</feature>
<dbReference type="PANTHER" id="PTHR38782:SF1">
    <property type="entry name" value="SIGMA-E FACTOR REGULATORY PROTEIN RSEB"/>
    <property type="match status" value="1"/>
</dbReference>
<dbReference type="InterPro" id="IPR033436">
    <property type="entry name" value="MucB/RseB_C"/>
</dbReference>
<evidence type="ECO:0000256" key="5">
    <source>
        <dbReference type="SAM" id="SignalP"/>
    </source>
</evidence>
<proteinExistence type="inferred from homology"/>
<dbReference type="OrthoDB" id="7067274at2"/>
<dbReference type="GO" id="GO:0032885">
    <property type="term" value="P:regulation of polysaccharide biosynthetic process"/>
    <property type="evidence" value="ECO:0007669"/>
    <property type="project" value="TreeGrafter"/>
</dbReference>
<dbReference type="Pfam" id="PF03888">
    <property type="entry name" value="MucB_RseB"/>
    <property type="match status" value="1"/>
</dbReference>
<dbReference type="GO" id="GO:0045152">
    <property type="term" value="F:antisigma factor binding"/>
    <property type="evidence" value="ECO:0007669"/>
    <property type="project" value="TreeGrafter"/>
</dbReference>
<keyword evidence="4" id="KW-0574">Periplasm</keyword>
<evidence type="ECO:0000256" key="1">
    <source>
        <dbReference type="ARBA" id="ARBA00004418"/>
    </source>
</evidence>
<dbReference type="Gene3D" id="3.30.200.100">
    <property type="entry name" value="MucB/RseB, C-terminal domain"/>
    <property type="match status" value="1"/>
</dbReference>
<comment type="similarity">
    <text evidence="2">Belongs to the RseB family.</text>
</comment>
<dbReference type="PANTHER" id="PTHR38782">
    <property type="match status" value="1"/>
</dbReference>
<dbReference type="GO" id="GO:0030288">
    <property type="term" value="C:outer membrane-bounded periplasmic space"/>
    <property type="evidence" value="ECO:0007669"/>
    <property type="project" value="TreeGrafter"/>
</dbReference>
<dbReference type="CDD" id="cd16327">
    <property type="entry name" value="RseB"/>
    <property type="match status" value="1"/>
</dbReference>
<dbReference type="Gene3D" id="2.50.20.10">
    <property type="entry name" value="Lipoprotein localisation LolA/LolB/LppX"/>
    <property type="match status" value="1"/>
</dbReference>
<keyword evidence="3 5" id="KW-0732">Signal</keyword>
<dbReference type="eggNOG" id="COG3026">
    <property type="taxonomic scope" value="Bacteria"/>
</dbReference>
<feature type="domain" description="MucB/RseB C-terminal" evidence="7">
    <location>
        <begin position="214"/>
        <end position="309"/>
    </location>
</feature>
<dbReference type="InterPro" id="IPR038484">
    <property type="entry name" value="MucB/RseB_C_sf"/>
</dbReference>
<dbReference type="InterPro" id="IPR005588">
    <property type="entry name" value="MucB_RseB"/>
</dbReference>